<dbReference type="AlphaFoldDB" id="A0AAE2V9T3"/>
<dbReference type="EMBL" id="JAENIG010000007">
    <property type="protein sequence ID" value="MBK1855688.1"/>
    <property type="molecule type" value="Genomic_DNA"/>
</dbReference>
<keyword evidence="1" id="KW-0732">Signal</keyword>
<name>A0AAE2V9T3_9BACT</name>
<comment type="caution">
    <text evidence="3">The sequence shown here is derived from an EMBL/GenBank/DDBJ whole genome shotgun (WGS) entry which is preliminary data.</text>
</comment>
<evidence type="ECO:0000259" key="2">
    <source>
        <dbReference type="Pfam" id="PF07589"/>
    </source>
</evidence>
<organism evidence="3 4">
    <name type="scientific">Oceaniferula flava</name>
    <dbReference type="NCBI Taxonomy" id="2800421"/>
    <lineage>
        <taxon>Bacteria</taxon>
        <taxon>Pseudomonadati</taxon>
        <taxon>Verrucomicrobiota</taxon>
        <taxon>Verrucomicrobiia</taxon>
        <taxon>Verrucomicrobiales</taxon>
        <taxon>Verrucomicrobiaceae</taxon>
        <taxon>Oceaniferula</taxon>
    </lineage>
</organism>
<feature type="domain" description="Ice-binding protein C-terminal" evidence="2">
    <location>
        <begin position="246"/>
        <end position="268"/>
    </location>
</feature>
<feature type="signal peptide" evidence="1">
    <location>
        <begin position="1"/>
        <end position="20"/>
    </location>
</feature>
<dbReference type="InterPro" id="IPR013424">
    <property type="entry name" value="Ice-binding_C"/>
</dbReference>
<sequence>MSTHTLPLLLALISAPCLLAQSVANLDFSYAHGTVIDEQYAPLGITISVNGGQNIGIVYDSELGGINGDKIDGADNDLERLSSAGNPTGWDGGNLGTDYNAGGLLIIQENAALASAPTYGSGENQITSASNYNPDDNASGGTISFDINENLFDYHYFSVTLADFEEDGLSYSTTLYGINGTIETYSFSDFTDPTNPRYDASIVGGDNFINSLPELSLSTGEKLSQVDIKFDNSSGSVSGIVFSQYPVPEPSSITLLGLGAMGLLLRRRR</sequence>
<evidence type="ECO:0000313" key="4">
    <source>
        <dbReference type="Proteomes" id="UP000634206"/>
    </source>
</evidence>
<dbReference type="NCBIfam" id="TIGR02595">
    <property type="entry name" value="PEP_CTERM"/>
    <property type="match status" value="1"/>
</dbReference>
<evidence type="ECO:0000256" key="1">
    <source>
        <dbReference type="SAM" id="SignalP"/>
    </source>
</evidence>
<keyword evidence="4" id="KW-1185">Reference proteome</keyword>
<evidence type="ECO:0000313" key="3">
    <source>
        <dbReference type="EMBL" id="MBK1855688.1"/>
    </source>
</evidence>
<proteinExistence type="predicted"/>
<gene>
    <name evidence="3" type="ORF">JIN83_12005</name>
</gene>
<dbReference type="Pfam" id="PF07589">
    <property type="entry name" value="PEP-CTERM"/>
    <property type="match status" value="1"/>
</dbReference>
<dbReference type="Proteomes" id="UP000634206">
    <property type="component" value="Unassembled WGS sequence"/>
</dbReference>
<accession>A0AAE2V9T3</accession>
<dbReference type="RefSeq" id="WP_309490299.1">
    <property type="nucleotide sequence ID" value="NZ_JAENIG010000007.1"/>
</dbReference>
<protein>
    <submittedName>
        <fullName evidence="3">PEP-CTERM sorting domain-containing protein</fullName>
    </submittedName>
</protein>
<feature type="chain" id="PRO_5042002253" evidence="1">
    <location>
        <begin position="21"/>
        <end position="269"/>
    </location>
</feature>
<reference evidence="3" key="1">
    <citation type="submission" date="2021-01" db="EMBL/GenBank/DDBJ databases">
        <title>Modified the classification status of verrucomicrobia.</title>
        <authorList>
            <person name="Feng X."/>
        </authorList>
    </citation>
    <scope>NUCLEOTIDE SEQUENCE</scope>
    <source>
        <strain evidence="3">5K15</strain>
    </source>
</reference>